<keyword evidence="2" id="KW-1185">Reference proteome</keyword>
<proteinExistence type="predicted"/>
<accession>A0ABR5A4V7</accession>
<evidence type="ECO:0000313" key="1">
    <source>
        <dbReference type="EMBL" id="KIL36077.1"/>
    </source>
</evidence>
<organism evidence="1 2">
    <name type="scientific">Gordoniibacillus kamchatkensis</name>
    <dbReference type="NCBI Taxonomy" id="1590651"/>
    <lineage>
        <taxon>Bacteria</taxon>
        <taxon>Bacillati</taxon>
        <taxon>Bacillota</taxon>
        <taxon>Bacilli</taxon>
        <taxon>Bacillales</taxon>
        <taxon>Paenibacillaceae</taxon>
        <taxon>Gordoniibacillus</taxon>
    </lineage>
</organism>
<dbReference type="EMBL" id="JXAK01000117">
    <property type="protein sequence ID" value="KIL36077.1"/>
    <property type="molecule type" value="Genomic_DNA"/>
</dbReference>
<dbReference type="Proteomes" id="UP000031967">
    <property type="component" value="Unassembled WGS sequence"/>
</dbReference>
<name>A0ABR5A4V7_9BACL</name>
<sequence length="75" mass="8854">MSECKLDHSQEDVINKLENQNDYLPAPLKSGLTQFLKSEQPQQTLNELFHLLKKYDLASQEEQLERNRKLQQIIN</sequence>
<reference evidence="1 2" key="1">
    <citation type="submission" date="2014-12" db="EMBL/GenBank/DDBJ databases">
        <title>Draft genome sequence of Paenibacillus kamchatkensis strain B-2647.</title>
        <authorList>
            <person name="Karlyshev A.V."/>
            <person name="Kudryashova E.B."/>
        </authorList>
    </citation>
    <scope>NUCLEOTIDE SEQUENCE [LARGE SCALE GENOMIC DNA]</scope>
    <source>
        <strain evidence="1 2">VKM B-2647</strain>
    </source>
</reference>
<dbReference type="RefSeq" id="WP_041052645.1">
    <property type="nucleotide sequence ID" value="NZ_JXAK01000117.1"/>
</dbReference>
<comment type="caution">
    <text evidence="1">The sequence shown here is derived from an EMBL/GenBank/DDBJ whole genome shotgun (WGS) entry which is preliminary data.</text>
</comment>
<protein>
    <submittedName>
        <fullName evidence="1">Group-specific protein</fullName>
    </submittedName>
</protein>
<evidence type="ECO:0000313" key="2">
    <source>
        <dbReference type="Proteomes" id="UP000031967"/>
    </source>
</evidence>
<gene>
    <name evidence="1" type="ORF">SD70_31900</name>
</gene>